<feature type="transmembrane region" description="Helical" evidence="8">
    <location>
        <begin position="250"/>
        <end position="271"/>
    </location>
</feature>
<dbReference type="Pfam" id="PF02133">
    <property type="entry name" value="Transp_cyt_pur"/>
    <property type="match status" value="1"/>
</dbReference>
<evidence type="ECO:0000256" key="8">
    <source>
        <dbReference type="SAM" id="Phobius"/>
    </source>
</evidence>
<dbReference type="Gene3D" id="1.10.4160.10">
    <property type="entry name" value="Hydantoin permease"/>
    <property type="match status" value="1"/>
</dbReference>
<dbReference type="InterPro" id="IPR001248">
    <property type="entry name" value="Pur-cyt_permease"/>
</dbReference>
<sequence length="495" mass="51593">MTDRTLSQEGPSSAFIIEATGIEVIADADRKGRPASLFWPWFAANISVFGISYGSWILDFGISFAQATLVAVVGTVLSFLLVGIIALAGKRGSAPTLTLSRAAFGVRGNLLPGVVSYLLLVGWEIVLVALATLATDTVIQQLGWSGGNTARVVAFLVVIAIVVGAGILGFDMIMRVQTVLTIVLGVVTLGYIALTVDRIDLAALGQLPAGSWEAVLGALMLVMTALGLGWVNAAADYSRYLPRAASSRGVVFWTTFGASLAPVILIVYGVLLVGSNPDLSAGISSDPIGTLATLLPTWYLVPFVLVAVGGLVSGAVLDIYSSGLTLLAVGLRVPRWAAAAIDGLLMVVGTIVIVWFAADFFGPFQGFLITLGVPIAAWAGIFIGDLVLRRRDYDTFSLFDARGLYGSVNWLNVLGMLALTAIGWGLVTNGVQGLTWQGYLFGPLGLDVDTWGFSGVGVAVALFGGLLVGLANAGRIRRQEAATTAAREPAAVTGE</sequence>
<name>A0A7J9UR37_9MICO</name>
<evidence type="ECO:0000256" key="1">
    <source>
        <dbReference type="ARBA" id="ARBA00004141"/>
    </source>
</evidence>
<dbReference type="OrthoDB" id="9809167at2"/>
<evidence type="ECO:0000256" key="7">
    <source>
        <dbReference type="PIRNR" id="PIRNR002744"/>
    </source>
</evidence>
<evidence type="ECO:0000313" key="9">
    <source>
        <dbReference type="EMBL" id="MPV87078.1"/>
    </source>
</evidence>
<feature type="transmembrane region" description="Helical" evidence="8">
    <location>
        <begin position="299"/>
        <end position="329"/>
    </location>
</feature>
<comment type="similarity">
    <text evidence="2 7">Belongs to the purine-cytosine permease (2.A.39) family.</text>
</comment>
<dbReference type="GO" id="GO:0005886">
    <property type="term" value="C:plasma membrane"/>
    <property type="evidence" value="ECO:0007669"/>
    <property type="project" value="TreeGrafter"/>
</dbReference>
<dbReference type="PANTHER" id="PTHR31806:SF1">
    <property type="entry name" value="PURINE-CYTOSINE PERMEASE FCY2-RELATED"/>
    <property type="match status" value="1"/>
</dbReference>
<feature type="transmembrane region" description="Helical" evidence="8">
    <location>
        <begin position="336"/>
        <end position="358"/>
    </location>
</feature>
<feature type="transmembrane region" description="Helical" evidence="8">
    <location>
        <begin position="364"/>
        <end position="388"/>
    </location>
</feature>
<protein>
    <submittedName>
        <fullName evidence="9">Allantoin permease</fullName>
    </submittedName>
</protein>
<evidence type="ECO:0000256" key="5">
    <source>
        <dbReference type="ARBA" id="ARBA00022989"/>
    </source>
</evidence>
<evidence type="ECO:0000256" key="4">
    <source>
        <dbReference type="ARBA" id="ARBA00022692"/>
    </source>
</evidence>
<proteinExistence type="inferred from homology"/>
<evidence type="ECO:0000256" key="6">
    <source>
        <dbReference type="ARBA" id="ARBA00023136"/>
    </source>
</evidence>
<dbReference type="RefSeq" id="WP_152229639.1">
    <property type="nucleotide sequence ID" value="NZ_BAAAOT010000001.1"/>
</dbReference>
<feature type="transmembrane region" description="Helical" evidence="8">
    <location>
        <begin position="409"/>
        <end position="431"/>
    </location>
</feature>
<dbReference type="PANTHER" id="PTHR31806">
    <property type="entry name" value="PURINE-CYTOSINE PERMEASE FCY2-RELATED"/>
    <property type="match status" value="1"/>
</dbReference>
<dbReference type="EMBL" id="WHPD01000051">
    <property type="protein sequence ID" value="MPV87078.1"/>
    <property type="molecule type" value="Genomic_DNA"/>
</dbReference>
<feature type="transmembrane region" description="Helical" evidence="8">
    <location>
        <begin position="177"/>
        <end position="194"/>
    </location>
</feature>
<keyword evidence="4 8" id="KW-0812">Transmembrane</keyword>
<dbReference type="Proteomes" id="UP000429644">
    <property type="component" value="Unassembled WGS sequence"/>
</dbReference>
<feature type="transmembrane region" description="Helical" evidence="8">
    <location>
        <begin position="214"/>
        <end position="238"/>
    </location>
</feature>
<dbReference type="AlphaFoldDB" id="A0A7J9UR37"/>
<keyword evidence="3 7" id="KW-0813">Transport</keyword>
<keyword evidence="6 7" id="KW-0472">Membrane</keyword>
<evidence type="ECO:0000313" key="10">
    <source>
        <dbReference type="Proteomes" id="UP000429644"/>
    </source>
</evidence>
<keyword evidence="5 8" id="KW-1133">Transmembrane helix</keyword>
<feature type="transmembrane region" description="Helical" evidence="8">
    <location>
        <begin position="110"/>
        <end position="132"/>
    </location>
</feature>
<keyword evidence="10" id="KW-1185">Reference proteome</keyword>
<feature type="transmembrane region" description="Helical" evidence="8">
    <location>
        <begin position="64"/>
        <end position="89"/>
    </location>
</feature>
<accession>A0A7J9UR37</accession>
<evidence type="ECO:0000256" key="2">
    <source>
        <dbReference type="ARBA" id="ARBA00008974"/>
    </source>
</evidence>
<gene>
    <name evidence="9" type="ORF">GB882_00240</name>
</gene>
<dbReference type="InterPro" id="IPR026030">
    <property type="entry name" value="Pur-cyt_permease_Fcy2/21/22"/>
</dbReference>
<comment type="subcellular location">
    <subcellularLocation>
        <location evidence="1">Membrane</location>
        <topology evidence="1">Multi-pass membrane protein</topology>
    </subcellularLocation>
</comment>
<feature type="transmembrane region" description="Helical" evidence="8">
    <location>
        <begin position="38"/>
        <end position="58"/>
    </location>
</feature>
<reference evidence="9 10" key="1">
    <citation type="submission" date="2019-10" db="EMBL/GenBank/DDBJ databases">
        <title>Georgenia wutianyii sp. nov. and Georgenia yuyongxinii sp. nov. isolated from plateau pika (Ochotona curzoniae) in the Qinghai-Tibet plateau of China.</title>
        <authorList>
            <person name="Tian Z."/>
        </authorList>
    </citation>
    <scope>NUCLEOTIDE SEQUENCE [LARGE SCALE GENOMIC DNA]</scope>
    <source>
        <strain evidence="9 10">JCM 15130</strain>
    </source>
</reference>
<feature type="transmembrane region" description="Helical" evidence="8">
    <location>
        <begin position="451"/>
        <end position="471"/>
    </location>
</feature>
<feature type="transmembrane region" description="Helical" evidence="8">
    <location>
        <begin position="152"/>
        <end position="170"/>
    </location>
</feature>
<organism evidence="9 10">
    <name type="scientific">Georgenia ruanii</name>
    <dbReference type="NCBI Taxonomy" id="348442"/>
    <lineage>
        <taxon>Bacteria</taxon>
        <taxon>Bacillati</taxon>
        <taxon>Actinomycetota</taxon>
        <taxon>Actinomycetes</taxon>
        <taxon>Micrococcales</taxon>
        <taxon>Bogoriellaceae</taxon>
        <taxon>Georgenia</taxon>
    </lineage>
</organism>
<evidence type="ECO:0000256" key="3">
    <source>
        <dbReference type="ARBA" id="ARBA00022448"/>
    </source>
</evidence>
<comment type="caution">
    <text evidence="9">The sequence shown here is derived from an EMBL/GenBank/DDBJ whole genome shotgun (WGS) entry which is preliminary data.</text>
</comment>
<dbReference type="GO" id="GO:0022857">
    <property type="term" value="F:transmembrane transporter activity"/>
    <property type="evidence" value="ECO:0007669"/>
    <property type="project" value="InterPro"/>
</dbReference>
<dbReference type="PIRSF" id="PIRSF002744">
    <property type="entry name" value="Pur-cyt_permease"/>
    <property type="match status" value="1"/>
</dbReference>